<dbReference type="InterPro" id="IPR017926">
    <property type="entry name" value="GATASE"/>
</dbReference>
<name>A0ABW9AA61_9BURK</name>
<keyword evidence="2" id="KW-0315">Glutamine amidotransferase</keyword>
<dbReference type="PANTHER" id="PTHR42695:SF5">
    <property type="entry name" value="GLUTAMINE AMIDOTRANSFERASE YLR126C-RELATED"/>
    <property type="match status" value="1"/>
</dbReference>
<proteinExistence type="predicted"/>
<dbReference type="InterPro" id="IPR029062">
    <property type="entry name" value="Class_I_gatase-like"/>
</dbReference>
<accession>A0ABW9AA61</accession>
<comment type="caution">
    <text evidence="2">The sequence shown here is derived from an EMBL/GenBank/DDBJ whole genome shotgun (WGS) entry which is preliminary data.</text>
</comment>
<dbReference type="SUPFAM" id="SSF52317">
    <property type="entry name" value="Class I glutamine amidotransferase-like"/>
    <property type="match status" value="1"/>
</dbReference>
<evidence type="ECO:0000313" key="3">
    <source>
        <dbReference type="Proteomes" id="UP001629246"/>
    </source>
</evidence>
<feature type="domain" description="Glutamine amidotransferase" evidence="1">
    <location>
        <begin position="37"/>
        <end position="191"/>
    </location>
</feature>
<evidence type="ECO:0000259" key="1">
    <source>
        <dbReference type="Pfam" id="PF00117"/>
    </source>
</evidence>
<dbReference type="PANTHER" id="PTHR42695">
    <property type="entry name" value="GLUTAMINE AMIDOTRANSFERASE YLR126C-RELATED"/>
    <property type="match status" value="1"/>
</dbReference>
<dbReference type="CDD" id="cd01741">
    <property type="entry name" value="GATase1_1"/>
    <property type="match status" value="1"/>
</dbReference>
<keyword evidence="3" id="KW-1185">Reference proteome</keyword>
<dbReference type="Proteomes" id="UP001629246">
    <property type="component" value="Unassembled WGS sequence"/>
</dbReference>
<dbReference type="Gene3D" id="3.40.50.880">
    <property type="match status" value="1"/>
</dbReference>
<organism evidence="2 3">
    <name type="scientific">Herbaspirillum lusitanum</name>
    <dbReference type="NCBI Taxonomy" id="213312"/>
    <lineage>
        <taxon>Bacteria</taxon>
        <taxon>Pseudomonadati</taxon>
        <taxon>Pseudomonadota</taxon>
        <taxon>Betaproteobacteria</taxon>
        <taxon>Burkholderiales</taxon>
        <taxon>Oxalobacteraceae</taxon>
        <taxon>Herbaspirillum</taxon>
    </lineage>
</organism>
<dbReference type="PROSITE" id="PS51273">
    <property type="entry name" value="GATASE_TYPE_1"/>
    <property type="match status" value="1"/>
</dbReference>
<protein>
    <submittedName>
        <fullName evidence="2">Glutamine amidotransferase</fullName>
    </submittedName>
</protein>
<reference evidence="2 3" key="1">
    <citation type="journal article" date="2024" name="Chem. Sci.">
        <title>Discovery of megapolipeptins by genome mining of a Burkholderiales bacteria collection.</title>
        <authorList>
            <person name="Paulo B.S."/>
            <person name="Recchia M.J.J."/>
            <person name="Lee S."/>
            <person name="Fergusson C.H."/>
            <person name="Romanowski S.B."/>
            <person name="Hernandez A."/>
            <person name="Krull N."/>
            <person name="Liu D.Y."/>
            <person name="Cavanagh H."/>
            <person name="Bos A."/>
            <person name="Gray C.A."/>
            <person name="Murphy B.T."/>
            <person name="Linington R.G."/>
            <person name="Eustaquio A.S."/>
        </authorList>
    </citation>
    <scope>NUCLEOTIDE SEQUENCE [LARGE SCALE GENOMIC DNA]</scope>
    <source>
        <strain evidence="2 3">RL21-008-BIB-A</strain>
    </source>
</reference>
<dbReference type="Pfam" id="PF00117">
    <property type="entry name" value="GATase"/>
    <property type="match status" value="1"/>
</dbReference>
<gene>
    <name evidence="2" type="ORF">PQR62_13170</name>
</gene>
<sequence>MSAPVLIIQTGDPNETLKSSYGTYACHIKRAAGLADEQTDIVKVCEGQPLKPPSAYRAVFITGSPAMVTDKEDWSERTADWLREAADEDMPMFGICYGHQLLTHAFGGEVGYNPAGRAAGTMHVEMLDCCRGERLLQEMPMRFPAHMLHMQVVLTPPKDAIVLARSPMDQHHMLKHAENIYSTQFHPEFSSDFVRAHLSYYAEIYRGSGIDAMALYEQVSDTTQAASLLQRFLQLHARH</sequence>
<dbReference type="NCBIfam" id="NF006562">
    <property type="entry name" value="PRK09065.1"/>
    <property type="match status" value="1"/>
</dbReference>
<dbReference type="EMBL" id="JAQQFM010000005">
    <property type="protein sequence ID" value="MFL9925222.1"/>
    <property type="molecule type" value="Genomic_DNA"/>
</dbReference>
<dbReference type="RefSeq" id="WP_408158399.1">
    <property type="nucleotide sequence ID" value="NZ_JAQQFM010000005.1"/>
</dbReference>
<dbReference type="InterPro" id="IPR044992">
    <property type="entry name" value="ChyE-like"/>
</dbReference>
<evidence type="ECO:0000313" key="2">
    <source>
        <dbReference type="EMBL" id="MFL9925222.1"/>
    </source>
</evidence>